<protein>
    <submittedName>
        <fullName evidence="1">Uncharacterized protein</fullName>
    </submittedName>
</protein>
<accession>A0A1Q2CBV9</accession>
<sequence>MVSFGNLLAQRLLELWAQGETLDNEHLRQVVSDVALISGKTQLTVVANHVVADEVPTEASKYHFVDSYLGVAEYKDSRLEQVTQLIQRCVYLRVGWPQILELQAEARALFGAPDLASVLWQAGLLGVEEEDDGLAHFFTMDRLGRLRLPRGLDRYVFHPSLREVCGLLPSGGPIYWRI</sequence>
<keyword evidence="2" id="KW-1185">Reference proteome</keyword>
<evidence type="ECO:0000313" key="2">
    <source>
        <dbReference type="Proteomes" id="UP000188324"/>
    </source>
</evidence>
<dbReference type="Proteomes" id="UP000188324">
    <property type="component" value="Chromosome"/>
</dbReference>
<proteinExistence type="predicted"/>
<dbReference type="AlphaFoldDB" id="A0A1Q2CBV9"/>
<dbReference type="EMBL" id="CP019605">
    <property type="protein sequence ID" value="AQP43596.1"/>
    <property type="molecule type" value="Genomic_DNA"/>
</dbReference>
<gene>
    <name evidence="1" type="ORF">RPIT_01135</name>
</gene>
<organism evidence="1 2">
    <name type="scientific">Tessaracoccus flavus</name>
    <dbReference type="NCBI Taxonomy" id="1610493"/>
    <lineage>
        <taxon>Bacteria</taxon>
        <taxon>Bacillati</taxon>
        <taxon>Actinomycetota</taxon>
        <taxon>Actinomycetes</taxon>
        <taxon>Propionibacteriales</taxon>
        <taxon>Propionibacteriaceae</taxon>
        <taxon>Tessaracoccus</taxon>
    </lineage>
</organism>
<name>A0A1Q2CBV9_9ACTN</name>
<evidence type="ECO:0000313" key="1">
    <source>
        <dbReference type="EMBL" id="AQP43596.1"/>
    </source>
</evidence>
<dbReference type="KEGG" id="tfl:RPIT_01135"/>
<reference evidence="1 2" key="1">
    <citation type="journal article" date="2016" name="Int. J. Syst. Evol. Microbiol.">
        <title>Tessaracoccus flavus sp. nov., isolated from the drainage system of a lindane-producing factory.</title>
        <authorList>
            <person name="Kumari R."/>
            <person name="Singh P."/>
            <person name="Schumann P."/>
            <person name="Lal R."/>
        </authorList>
    </citation>
    <scope>NUCLEOTIDE SEQUENCE [LARGE SCALE GENOMIC DNA]</scope>
    <source>
        <strain evidence="1 2">RP1T</strain>
    </source>
</reference>